<sequence length="232" mass="27044">MYHILNWNTGLTEDDQFLEEILQYIKGFLDQNNAIAVLQQIPYKDYENKWNLHAIYMRILEAFPETEYSIIKNDNFNNGYIIMMTVIITKLKTWDYCDDVVYPHAIASNREVAIKLHDKYSLLGLHAKNGQENLSYIKSISNHADIIVGDFNAGDYDQYPYWKIFRNILESHVCICNMPTKVILSSTGELLRKSCIDHVFVRRELVSKCSCMKVHEDITFSDHYPITFGIGL</sequence>
<proteinExistence type="predicted"/>
<dbReference type="AlphaFoldDB" id="A0A1Y4SMB4"/>
<evidence type="ECO:0008006" key="3">
    <source>
        <dbReference type="Google" id="ProtNLM"/>
    </source>
</evidence>
<comment type="caution">
    <text evidence="1">The sequence shown here is derived from an EMBL/GenBank/DDBJ whole genome shotgun (WGS) entry which is preliminary data.</text>
</comment>
<dbReference type="Proteomes" id="UP000195305">
    <property type="component" value="Unassembled WGS sequence"/>
</dbReference>
<evidence type="ECO:0000313" key="1">
    <source>
        <dbReference type="EMBL" id="OUQ31049.1"/>
    </source>
</evidence>
<organism evidence="1 2">
    <name type="scientific">Massilimicrobiota timonensis</name>
    <dbReference type="NCBI Taxonomy" id="1776392"/>
    <lineage>
        <taxon>Bacteria</taxon>
        <taxon>Bacillati</taxon>
        <taxon>Bacillota</taxon>
        <taxon>Erysipelotrichia</taxon>
        <taxon>Erysipelotrichales</taxon>
        <taxon>Erysipelotrichaceae</taxon>
        <taxon>Massilimicrobiota</taxon>
    </lineage>
</organism>
<dbReference type="InterPro" id="IPR036691">
    <property type="entry name" value="Endo/exonu/phosph_ase_sf"/>
</dbReference>
<reference evidence="1 2" key="1">
    <citation type="journal article" date="2018" name="BMC Genomics">
        <title>Whole genome sequencing and function prediction of 133 gut anaerobes isolated from chicken caecum in pure cultures.</title>
        <authorList>
            <person name="Medvecky M."/>
            <person name="Cejkova D."/>
            <person name="Polansky O."/>
            <person name="Karasova D."/>
            <person name="Kubasova T."/>
            <person name="Cizek A."/>
            <person name="Rychlik I."/>
        </authorList>
    </citation>
    <scope>NUCLEOTIDE SEQUENCE [LARGE SCALE GENOMIC DNA]</scope>
    <source>
        <strain evidence="1 2">An13</strain>
    </source>
</reference>
<dbReference type="RefSeq" id="WP_087360324.1">
    <property type="nucleotide sequence ID" value="NZ_NFLJ01000060.1"/>
</dbReference>
<gene>
    <name evidence="1" type="ORF">B5E75_13570</name>
</gene>
<protein>
    <recommendedName>
        <fullName evidence="3">Endonuclease/exonuclease/phosphatase domain-containing protein</fullName>
    </recommendedName>
</protein>
<accession>A0A1Y4SMB4</accession>
<evidence type="ECO:0000313" key="2">
    <source>
        <dbReference type="Proteomes" id="UP000195305"/>
    </source>
</evidence>
<name>A0A1Y4SMB4_9FIRM</name>
<keyword evidence="2" id="KW-1185">Reference proteome</keyword>
<dbReference type="Gene3D" id="3.60.10.10">
    <property type="entry name" value="Endonuclease/exonuclease/phosphatase"/>
    <property type="match status" value="1"/>
</dbReference>
<dbReference type="EMBL" id="NFLJ01000060">
    <property type="protein sequence ID" value="OUQ31049.1"/>
    <property type="molecule type" value="Genomic_DNA"/>
</dbReference>
<dbReference type="SUPFAM" id="SSF56219">
    <property type="entry name" value="DNase I-like"/>
    <property type="match status" value="1"/>
</dbReference>
<dbReference type="OrthoDB" id="9793162at2"/>